<comment type="caution">
    <text evidence="2">The sequence shown here is derived from an EMBL/GenBank/DDBJ whole genome shotgun (WGS) entry which is preliminary data.</text>
</comment>
<dbReference type="InterPro" id="IPR046134">
    <property type="entry name" value="DUF6131"/>
</dbReference>
<feature type="transmembrane region" description="Helical" evidence="1">
    <location>
        <begin position="6"/>
        <end position="38"/>
    </location>
</feature>
<organism evidence="2 3">
    <name type="scientific">Streptomyces badius</name>
    <dbReference type="NCBI Taxonomy" id="1941"/>
    <lineage>
        <taxon>Bacteria</taxon>
        <taxon>Bacillati</taxon>
        <taxon>Actinomycetota</taxon>
        <taxon>Actinomycetes</taxon>
        <taxon>Kitasatosporales</taxon>
        <taxon>Streptomycetaceae</taxon>
        <taxon>Streptomyces</taxon>
    </lineage>
</organism>
<evidence type="ECO:0000313" key="3">
    <source>
        <dbReference type="Proteomes" id="UP000659767"/>
    </source>
</evidence>
<evidence type="ECO:0000256" key="1">
    <source>
        <dbReference type="SAM" id="Phobius"/>
    </source>
</evidence>
<sequence length="51" mass="5357">MIILGLILLIIGLIAGIGILWTIGIILVAIGAVLWVLGAVGHAVGGRRHYW</sequence>
<dbReference type="Pfam" id="PF19626">
    <property type="entry name" value="DUF6131"/>
    <property type="match status" value="1"/>
</dbReference>
<evidence type="ECO:0000313" key="2">
    <source>
        <dbReference type="EMBL" id="GGS59195.1"/>
    </source>
</evidence>
<keyword evidence="1" id="KW-1133">Transmembrane helix</keyword>
<keyword evidence="1" id="KW-0812">Transmembrane</keyword>
<accession>A0ABQ2T9V1</accession>
<protein>
    <recommendedName>
        <fullName evidence="4">DUF4337 domain-containing protein</fullName>
    </recommendedName>
</protein>
<proteinExistence type="predicted"/>
<dbReference type="Proteomes" id="UP000659767">
    <property type="component" value="Unassembled WGS sequence"/>
</dbReference>
<reference evidence="3" key="1">
    <citation type="journal article" date="2019" name="Int. J. Syst. Evol. Microbiol.">
        <title>The Global Catalogue of Microorganisms (GCM) 10K type strain sequencing project: providing services to taxonomists for standard genome sequencing and annotation.</title>
        <authorList>
            <consortium name="The Broad Institute Genomics Platform"/>
            <consortium name="The Broad Institute Genome Sequencing Center for Infectious Disease"/>
            <person name="Wu L."/>
            <person name="Ma J."/>
        </authorList>
    </citation>
    <scope>NUCLEOTIDE SEQUENCE [LARGE SCALE GENOMIC DNA]</scope>
    <source>
        <strain evidence="3">JCM 4350</strain>
    </source>
</reference>
<dbReference type="RefSeq" id="WP_164873468.1">
    <property type="nucleotide sequence ID" value="NZ_BMSZ01000010.1"/>
</dbReference>
<keyword evidence="1" id="KW-0472">Membrane</keyword>
<dbReference type="EMBL" id="BMSZ01000010">
    <property type="protein sequence ID" value="GGS59195.1"/>
    <property type="molecule type" value="Genomic_DNA"/>
</dbReference>
<name>A0ABQ2T9V1_STRBA</name>
<keyword evidence="3" id="KW-1185">Reference proteome</keyword>
<evidence type="ECO:0008006" key="4">
    <source>
        <dbReference type="Google" id="ProtNLM"/>
    </source>
</evidence>
<gene>
    <name evidence="2" type="ORF">GCM10010253_37300</name>
</gene>